<accession>A0A645INJ3</accession>
<dbReference type="EMBL" id="VSSQ01118931">
    <property type="protein sequence ID" value="MPN52636.1"/>
    <property type="molecule type" value="Genomic_DNA"/>
</dbReference>
<protein>
    <recommendedName>
        <fullName evidence="2">HicB-like antitoxin of toxin-antitoxin system domain-containing protein</fullName>
    </recommendedName>
</protein>
<proteinExistence type="predicted"/>
<dbReference type="AlphaFoldDB" id="A0A645INJ3"/>
<gene>
    <name evidence="1" type="ORF">SDC9_200298</name>
</gene>
<reference evidence="1" key="1">
    <citation type="submission" date="2019-08" db="EMBL/GenBank/DDBJ databases">
        <authorList>
            <person name="Kucharzyk K."/>
            <person name="Murdoch R.W."/>
            <person name="Higgins S."/>
            <person name="Loffler F."/>
        </authorList>
    </citation>
    <scope>NUCLEOTIDE SEQUENCE</scope>
</reference>
<organism evidence="1">
    <name type="scientific">bioreactor metagenome</name>
    <dbReference type="NCBI Taxonomy" id="1076179"/>
    <lineage>
        <taxon>unclassified sequences</taxon>
        <taxon>metagenomes</taxon>
        <taxon>ecological metagenomes</taxon>
    </lineage>
</organism>
<evidence type="ECO:0000313" key="1">
    <source>
        <dbReference type="EMBL" id="MPN52636.1"/>
    </source>
</evidence>
<evidence type="ECO:0008006" key="2">
    <source>
        <dbReference type="Google" id="ProtNLM"/>
    </source>
</evidence>
<sequence>MEKREYPAVIYKSNRNRVYVANCIVKNIVGFGKTEEEAINNLTESLQQSSDDCEISIIPIYGLSIAQ</sequence>
<name>A0A645INJ3_9ZZZZ</name>
<comment type="caution">
    <text evidence="1">The sequence shown here is derived from an EMBL/GenBank/DDBJ whole genome shotgun (WGS) entry which is preliminary data.</text>
</comment>